<reference evidence="5 6" key="1">
    <citation type="submission" date="2020-08" db="EMBL/GenBank/DDBJ databases">
        <title>Sequencing the genomes of 1000 actinobacteria strains.</title>
        <authorList>
            <person name="Klenk H.-P."/>
        </authorList>
    </citation>
    <scope>NUCLEOTIDE SEQUENCE [LARGE SCALE GENOMIC DNA]</scope>
    <source>
        <strain evidence="5 6">DSM 45784</strain>
    </source>
</reference>
<evidence type="ECO:0000256" key="3">
    <source>
        <dbReference type="ARBA" id="ARBA00022737"/>
    </source>
</evidence>
<organism evidence="5 6">
    <name type="scientific">Sphaerisporangium siamense</name>
    <dbReference type="NCBI Taxonomy" id="795645"/>
    <lineage>
        <taxon>Bacteria</taxon>
        <taxon>Bacillati</taxon>
        <taxon>Actinomycetota</taxon>
        <taxon>Actinomycetes</taxon>
        <taxon>Streptosporangiales</taxon>
        <taxon>Streptosporangiaceae</taxon>
        <taxon>Sphaerisporangium</taxon>
    </lineage>
</organism>
<keyword evidence="3" id="KW-0677">Repeat</keyword>
<comment type="caution">
    <text evidence="5">The sequence shown here is derived from an EMBL/GenBank/DDBJ whole genome shotgun (WGS) entry which is preliminary data.</text>
</comment>
<feature type="repeat" description="TPR" evidence="4">
    <location>
        <begin position="531"/>
        <end position="564"/>
    </location>
</feature>
<dbReference type="InterPro" id="IPR052386">
    <property type="entry name" value="GPSM"/>
</dbReference>
<dbReference type="Pfam" id="PF13424">
    <property type="entry name" value="TPR_12"/>
    <property type="match status" value="3"/>
</dbReference>
<sequence>MAARQALDAGWFPGGVLFIDMCGYHADKAVQAGVAAGQLLRALGVRDTDLPPTEDEQLILYRSILEQYARDGRRLLIVADNVATSGQLIPLLPAHSSHRLLVTSRHTLSLTARYFELDILAEAEALALLRTALHVAEHDLRVEIYPDQAIAIVELCGYLPLALQIIAALMRAEPDRPLVEMAAELTDARDRLAVLDTGDADEWGRPVAVRAAFDLSYHHLLSQRPEQARIFRLMPLNPGTDISTDAAAALAGQPQAAVRRHLAALARAHLITRGNEGRRWGMHDLLRLYADEHGRDSSDADDRERALDRLLDHYLVLADKADDCLLGPLAPAPQGTFRSRDKALAWFDDERLSLLGSVSVAYETRRFKVALDLPGCLNRYLRWRGYYSDRITIDVLAVDAARQLPDASGEGIALNNLGNALGQVRDFDEAIHAYRGALAIYRQLGDQYRAGLTLGNLATALAEVRRFDEAVSACEEALVICRHTGDQHGEAQALNNLGIVLREVRRFEEAIAAHRQALDLWRHLGDLFHQGMAWNNLGLALSDSRSFQEAVEVQQQALEISQKMQDRYGEQSALNNLGSALLRVRNYAESIAAHQKALEISRQLEDQDGERSALNNLGLALAAVGDFDEAISIYEQALNISRQLGKQDGEAEVLNNLGLALIEVALYDQAKAAFRDVITICRHLGMQHREAAALSSLGQTFTRMGLLDEAIAAHQKGLEICRDIGDKEGEFATLIHLGDALRAFGRSVEAEAIYQQAITISDTLE</sequence>
<feature type="repeat" description="TPR" evidence="4">
    <location>
        <begin position="611"/>
        <end position="644"/>
    </location>
</feature>
<comment type="subcellular location">
    <subcellularLocation>
        <location evidence="1">Cytoplasm</location>
    </subcellularLocation>
</comment>
<dbReference type="InterPro" id="IPR027417">
    <property type="entry name" value="P-loop_NTPase"/>
</dbReference>
<keyword evidence="4" id="KW-0802">TPR repeat</keyword>
<dbReference type="GO" id="GO:0005938">
    <property type="term" value="C:cell cortex"/>
    <property type="evidence" value="ECO:0007669"/>
    <property type="project" value="TreeGrafter"/>
</dbReference>
<dbReference type="InterPro" id="IPR042197">
    <property type="entry name" value="Apaf_helical"/>
</dbReference>
<keyword evidence="6" id="KW-1185">Reference proteome</keyword>
<dbReference type="PANTHER" id="PTHR45954">
    <property type="entry name" value="LD33695P"/>
    <property type="match status" value="1"/>
</dbReference>
<feature type="repeat" description="TPR" evidence="4">
    <location>
        <begin position="571"/>
        <end position="604"/>
    </location>
</feature>
<evidence type="ECO:0000313" key="6">
    <source>
        <dbReference type="Proteomes" id="UP000542210"/>
    </source>
</evidence>
<evidence type="ECO:0000256" key="2">
    <source>
        <dbReference type="ARBA" id="ARBA00022490"/>
    </source>
</evidence>
<evidence type="ECO:0000313" key="5">
    <source>
        <dbReference type="EMBL" id="MBB4701920.1"/>
    </source>
</evidence>
<dbReference type="SUPFAM" id="SSF52540">
    <property type="entry name" value="P-loop containing nucleoside triphosphate hydrolases"/>
    <property type="match status" value="1"/>
</dbReference>
<dbReference type="InterPro" id="IPR011990">
    <property type="entry name" value="TPR-like_helical_dom_sf"/>
</dbReference>
<dbReference type="AlphaFoldDB" id="A0A7W7GAM1"/>
<dbReference type="GO" id="GO:0001965">
    <property type="term" value="F:G-protein alpha-subunit binding"/>
    <property type="evidence" value="ECO:0007669"/>
    <property type="project" value="TreeGrafter"/>
</dbReference>
<evidence type="ECO:0000256" key="1">
    <source>
        <dbReference type="ARBA" id="ARBA00004496"/>
    </source>
</evidence>
<dbReference type="PROSITE" id="PS50005">
    <property type="entry name" value="TPR"/>
    <property type="match status" value="4"/>
</dbReference>
<dbReference type="GO" id="GO:0005092">
    <property type="term" value="F:GDP-dissociation inhibitor activity"/>
    <property type="evidence" value="ECO:0007669"/>
    <property type="project" value="TreeGrafter"/>
</dbReference>
<dbReference type="Gene3D" id="1.25.40.10">
    <property type="entry name" value="Tetratricopeptide repeat domain"/>
    <property type="match status" value="2"/>
</dbReference>
<name>A0A7W7GAM1_9ACTN</name>
<keyword evidence="2" id="KW-0963">Cytoplasm</keyword>
<dbReference type="InterPro" id="IPR019734">
    <property type="entry name" value="TPR_rpt"/>
</dbReference>
<dbReference type="Pfam" id="PF13374">
    <property type="entry name" value="TPR_10"/>
    <property type="match status" value="2"/>
</dbReference>
<dbReference type="PROSITE" id="PS50293">
    <property type="entry name" value="TPR_REGION"/>
    <property type="match status" value="1"/>
</dbReference>
<dbReference type="Proteomes" id="UP000542210">
    <property type="component" value="Unassembled WGS sequence"/>
</dbReference>
<dbReference type="GO" id="GO:0043531">
    <property type="term" value="F:ADP binding"/>
    <property type="evidence" value="ECO:0007669"/>
    <property type="project" value="InterPro"/>
</dbReference>
<evidence type="ECO:0000256" key="4">
    <source>
        <dbReference type="PROSITE-ProRule" id="PRU00339"/>
    </source>
</evidence>
<accession>A0A7W7GAM1</accession>
<protein>
    <submittedName>
        <fullName evidence="5">Tetratricopeptide (TPR) repeat protein</fullName>
    </submittedName>
</protein>
<gene>
    <name evidence="5" type="ORF">BJ982_003464</name>
</gene>
<dbReference type="PANTHER" id="PTHR45954:SF1">
    <property type="entry name" value="LD33695P"/>
    <property type="match status" value="1"/>
</dbReference>
<dbReference type="Gene3D" id="1.10.8.430">
    <property type="entry name" value="Helical domain of apoptotic protease-activating factors"/>
    <property type="match status" value="1"/>
</dbReference>
<dbReference type="SUPFAM" id="SSF48452">
    <property type="entry name" value="TPR-like"/>
    <property type="match status" value="2"/>
</dbReference>
<dbReference type="Pfam" id="PF13181">
    <property type="entry name" value="TPR_8"/>
    <property type="match status" value="1"/>
</dbReference>
<dbReference type="EMBL" id="JACHND010000001">
    <property type="protein sequence ID" value="MBB4701920.1"/>
    <property type="molecule type" value="Genomic_DNA"/>
</dbReference>
<proteinExistence type="predicted"/>
<feature type="repeat" description="TPR" evidence="4">
    <location>
        <begin position="491"/>
        <end position="524"/>
    </location>
</feature>
<dbReference type="Gene3D" id="3.40.50.300">
    <property type="entry name" value="P-loop containing nucleotide triphosphate hydrolases"/>
    <property type="match status" value="1"/>
</dbReference>
<dbReference type="SMART" id="SM00028">
    <property type="entry name" value="TPR"/>
    <property type="match status" value="9"/>
</dbReference>